<protein>
    <submittedName>
        <fullName evidence="2">Uncharacterized protein</fullName>
    </submittedName>
</protein>
<evidence type="ECO:0000313" key="2">
    <source>
        <dbReference type="EMBL" id="GAA4485954.1"/>
    </source>
</evidence>
<dbReference type="Proteomes" id="UP001501183">
    <property type="component" value="Unassembled WGS sequence"/>
</dbReference>
<organism evidence="2 3">
    <name type="scientific">Rhodococcus olei</name>
    <dbReference type="NCBI Taxonomy" id="2161675"/>
    <lineage>
        <taxon>Bacteria</taxon>
        <taxon>Bacillati</taxon>
        <taxon>Actinomycetota</taxon>
        <taxon>Actinomycetes</taxon>
        <taxon>Mycobacteriales</taxon>
        <taxon>Nocardiaceae</taxon>
        <taxon>Rhodococcus</taxon>
    </lineage>
</organism>
<sequence length="90" mass="10295">MSEDTKRRGWVWPNTGNLKDPIAYLRWRLAQIDWSVPSPTEIAIAAKNTRNAQRRATERETVDRNGNAASRSTRESAMARIRATLNRASR</sequence>
<reference evidence="3" key="1">
    <citation type="journal article" date="2019" name="Int. J. Syst. Evol. Microbiol.">
        <title>The Global Catalogue of Microorganisms (GCM) 10K type strain sequencing project: providing services to taxonomists for standard genome sequencing and annotation.</title>
        <authorList>
            <consortium name="The Broad Institute Genomics Platform"/>
            <consortium name="The Broad Institute Genome Sequencing Center for Infectious Disease"/>
            <person name="Wu L."/>
            <person name="Ma J."/>
        </authorList>
    </citation>
    <scope>NUCLEOTIDE SEQUENCE [LARGE SCALE GENOMIC DNA]</scope>
    <source>
        <strain evidence="3">JCM 32206</strain>
    </source>
</reference>
<accession>A0ABP8PH02</accession>
<gene>
    <name evidence="2" type="ORF">GCM10023094_41540</name>
</gene>
<comment type="caution">
    <text evidence="2">The sequence shown here is derived from an EMBL/GenBank/DDBJ whole genome shotgun (WGS) entry which is preliminary data.</text>
</comment>
<feature type="region of interest" description="Disordered" evidence="1">
    <location>
        <begin position="49"/>
        <end position="90"/>
    </location>
</feature>
<proteinExistence type="predicted"/>
<evidence type="ECO:0000256" key="1">
    <source>
        <dbReference type="SAM" id="MobiDB-lite"/>
    </source>
</evidence>
<evidence type="ECO:0000313" key="3">
    <source>
        <dbReference type="Proteomes" id="UP001501183"/>
    </source>
</evidence>
<keyword evidence="3" id="KW-1185">Reference proteome</keyword>
<dbReference type="EMBL" id="BAABFB010000065">
    <property type="protein sequence ID" value="GAA4485954.1"/>
    <property type="molecule type" value="Genomic_DNA"/>
</dbReference>
<name>A0ABP8PH02_9NOCA</name>